<sequence>MAPVERRSSDRGAEAARRRLELLARELAGSDATWTGFEPDDEPDDEPDRLDPHDGVPSGRAARAASYAHDRAGAGAGRSERRGSAVASLLGAGVEVRHLVAVAIVLAVLAGGIGMWVASARPQEVPPSDSYAVLDDHAVDGPSSPAASAAAVAGTAPAAGGAADAATVVVDVTGKVRRPQVVSLPTGSRVMDAVEAAGGARRGADLSSLNLARVLVDGEQVVVGLEAVAAPVGGASGAGTAPAPVNLNTATAEDLDTLPGVGPVTAQAILDWRSENGSFSSVEQLLDVSGIGEATLDELRDLVTV</sequence>
<feature type="domain" description="Helix-hairpin-helix DNA-binding motif class 1" evidence="3">
    <location>
        <begin position="253"/>
        <end position="272"/>
    </location>
</feature>
<feature type="compositionally biased region" description="Basic and acidic residues" evidence="1">
    <location>
        <begin position="68"/>
        <end position="81"/>
    </location>
</feature>
<keyword evidence="5" id="KW-1185">Reference proteome</keyword>
<gene>
    <name evidence="4" type="ORF">CLV56_3420</name>
</gene>
<dbReference type="GO" id="GO:0015627">
    <property type="term" value="C:type II protein secretion system complex"/>
    <property type="evidence" value="ECO:0007669"/>
    <property type="project" value="TreeGrafter"/>
</dbReference>
<dbReference type="Gene3D" id="3.10.560.10">
    <property type="entry name" value="Outer membrane lipoprotein wza domain like"/>
    <property type="match status" value="1"/>
</dbReference>
<evidence type="ECO:0000259" key="3">
    <source>
        <dbReference type="SMART" id="SM00278"/>
    </source>
</evidence>
<dbReference type="Pfam" id="PF12836">
    <property type="entry name" value="HHH_3"/>
    <property type="match status" value="1"/>
</dbReference>
<feature type="transmembrane region" description="Helical" evidence="2">
    <location>
        <begin position="99"/>
        <end position="118"/>
    </location>
</feature>
<feature type="compositionally biased region" description="Acidic residues" evidence="1">
    <location>
        <begin position="38"/>
        <end position="48"/>
    </location>
</feature>
<dbReference type="SUPFAM" id="SSF47781">
    <property type="entry name" value="RuvA domain 2-like"/>
    <property type="match status" value="1"/>
</dbReference>
<dbReference type="GO" id="GO:0003677">
    <property type="term" value="F:DNA binding"/>
    <property type="evidence" value="ECO:0007669"/>
    <property type="project" value="InterPro"/>
</dbReference>
<proteinExistence type="predicted"/>
<dbReference type="InterPro" id="IPR010994">
    <property type="entry name" value="RuvA_2-like"/>
</dbReference>
<dbReference type="InterPro" id="IPR019554">
    <property type="entry name" value="Soluble_ligand-bd"/>
</dbReference>
<dbReference type="PANTHER" id="PTHR21180:SF32">
    <property type="entry name" value="ENDONUCLEASE_EXONUCLEASE_PHOSPHATASE FAMILY DOMAIN-CONTAINING PROTEIN 1"/>
    <property type="match status" value="1"/>
</dbReference>
<protein>
    <submittedName>
        <fullName evidence="4">Competence protein ComEA</fullName>
    </submittedName>
</protein>
<dbReference type="Gene3D" id="1.10.150.320">
    <property type="entry name" value="Photosystem II 12 kDa extrinsic protein"/>
    <property type="match status" value="1"/>
</dbReference>
<accession>A0A2M9B7L9</accession>
<keyword evidence="2" id="KW-0472">Membrane</keyword>
<feature type="region of interest" description="Disordered" evidence="1">
    <location>
        <begin position="31"/>
        <end position="81"/>
    </location>
</feature>
<evidence type="ECO:0000313" key="4">
    <source>
        <dbReference type="EMBL" id="PJJ53918.1"/>
    </source>
</evidence>
<keyword evidence="2" id="KW-0812">Transmembrane</keyword>
<evidence type="ECO:0000256" key="2">
    <source>
        <dbReference type="SAM" id="Phobius"/>
    </source>
</evidence>
<comment type="caution">
    <text evidence="4">The sequence shown here is derived from an EMBL/GenBank/DDBJ whole genome shotgun (WGS) entry which is preliminary data.</text>
</comment>
<evidence type="ECO:0000313" key="5">
    <source>
        <dbReference type="Proteomes" id="UP000230842"/>
    </source>
</evidence>
<dbReference type="GO" id="GO:0006281">
    <property type="term" value="P:DNA repair"/>
    <property type="evidence" value="ECO:0007669"/>
    <property type="project" value="InterPro"/>
</dbReference>
<dbReference type="InterPro" id="IPR003583">
    <property type="entry name" value="Hlx-hairpin-Hlx_DNA-bd_motif"/>
</dbReference>
<dbReference type="AlphaFoldDB" id="A0A2M9B7L9"/>
<dbReference type="PANTHER" id="PTHR21180">
    <property type="entry name" value="ENDONUCLEASE/EXONUCLEASE/PHOSPHATASE FAMILY DOMAIN-CONTAINING PROTEIN 1"/>
    <property type="match status" value="1"/>
</dbReference>
<dbReference type="NCBIfam" id="TIGR00426">
    <property type="entry name" value="competence protein ComEA helix-hairpin-helix repeat region"/>
    <property type="match status" value="1"/>
</dbReference>
<dbReference type="InterPro" id="IPR051675">
    <property type="entry name" value="Endo/Exo/Phosphatase_dom_1"/>
</dbReference>
<dbReference type="Proteomes" id="UP000230842">
    <property type="component" value="Unassembled WGS sequence"/>
</dbReference>
<dbReference type="GO" id="GO:0015628">
    <property type="term" value="P:protein secretion by the type II secretion system"/>
    <property type="evidence" value="ECO:0007669"/>
    <property type="project" value="TreeGrafter"/>
</dbReference>
<dbReference type="SMART" id="SM00278">
    <property type="entry name" value="HhH1"/>
    <property type="match status" value="2"/>
</dbReference>
<dbReference type="Pfam" id="PF10531">
    <property type="entry name" value="SLBB"/>
    <property type="match status" value="1"/>
</dbReference>
<feature type="domain" description="Helix-hairpin-helix DNA-binding motif class 1" evidence="3">
    <location>
        <begin position="283"/>
        <end position="302"/>
    </location>
</feature>
<organism evidence="4 5">
    <name type="scientific">Mumia flava</name>
    <dbReference type="NCBI Taxonomy" id="1348852"/>
    <lineage>
        <taxon>Bacteria</taxon>
        <taxon>Bacillati</taxon>
        <taxon>Actinomycetota</taxon>
        <taxon>Actinomycetes</taxon>
        <taxon>Propionibacteriales</taxon>
        <taxon>Nocardioidaceae</taxon>
        <taxon>Mumia</taxon>
    </lineage>
</organism>
<dbReference type="EMBL" id="PGEZ01000002">
    <property type="protein sequence ID" value="PJJ53918.1"/>
    <property type="molecule type" value="Genomic_DNA"/>
</dbReference>
<name>A0A2M9B7L9_9ACTN</name>
<evidence type="ECO:0000256" key="1">
    <source>
        <dbReference type="SAM" id="MobiDB-lite"/>
    </source>
</evidence>
<reference evidence="4 5" key="1">
    <citation type="submission" date="2017-11" db="EMBL/GenBank/DDBJ databases">
        <title>Genomic Encyclopedia of Archaeal and Bacterial Type Strains, Phase II (KMG-II): From Individual Species to Whole Genera.</title>
        <authorList>
            <person name="Goeker M."/>
        </authorList>
    </citation>
    <scope>NUCLEOTIDE SEQUENCE [LARGE SCALE GENOMIC DNA]</scope>
    <source>
        <strain evidence="4 5">DSM 27763</strain>
    </source>
</reference>
<dbReference type="InterPro" id="IPR004509">
    <property type="entry name" value="Competence_ComEA_HhH"/>
</dbReference>
<keyword evidence="2" id="KW-1133">Transmembrane helix</keyword>